<evidence type="ECO:0000313" key="2">
    <source>
        <dbReference type="EMBL" id="QSO46645.1"/>
    </source>
</evidence>
<dbReference type="GO" id="GO:0005886">
    <property type="term" value="C:plasma membrane"/>
    <property type="evidence" value="ECO:0007669"/>
    <property type="project" value="TreeGrafter"/>
</dbReference>
<feature type="domain" description="Hemerythrin-like" evidence="1">
    <location>
        <begin position="6"/>
        <end position="145"/>
    </location>
</feature>
<dbReference type="KEGG" id="afx:JZ786_19680"/>
<protein>
    <submittedName>
        <fullName evidence="2">Hemerythrin domain-containing protein</fullName>
    </submittedName>
</protein>
<dbReference type="Pfam" id="PF01814">
    <property type="entry name" value="Hemerythrin"/>
    <property type="match status" value="1"/>
</dbReference>
<name>A0A9X7VXK6_9BACL</name>
<dbReference type="Gene3D" id="1.20.120.520">
    <property type="entry name" value="nmb1532 protein domain like"/>
    <property type="match status" value="1"/>
</dbReference>
<accession>A0A9X7VXK6</accession>
<dbReference type="PANTHER" id="PTHR39966">
    <property type="entry name" value="BLL2471 PROTEIN-RELATED"/>
    <property type="match status" value="1"/>
</dbReference>
<dbReference type="EMBL" id="CP071182">
    <property type="protein sequence ID" value="QSO46645.1"/>
    <property type="molecule type" value="Genomic_DNA"/>
</dbReference>
<dbReference type="AlphaFoldDB" id="A0A9X7VXK6"/>
<organism evidence="2 3">
    <name type="scientific">Alicyclobacillus mengziensis</name>
    <dbReference type="NCBI Taxonomy" id="2931921"/>
    <lineage>
        <taxon>Bacteria</taxon>
        <taxon>Bacillati</taxon>
        <taxon>Bacillota</taxon>
        <taxon>Bacilli</taxon>
        <taxon>Bacillales</taxon>
        <taxon>Alicyclobacillaceae</taxon>
        <taxon>Alicyclobacillus</taxon>
    </lineage>
</organism>
<gene>
    <name evidence="2" type="ORF">JZ786_19680</name>
</gene>
<dbReference type="InterPro" id="IPR012312">
    <property type="entry name" value="Hemerythrin-like"/>
</dbReference>
<sequence length="164" mass="18677">MRLSAPLQRLVDEHVSLRADMNLFYDNIEDMAGDSGPTVIQLFVKLHQQILAFTDKLCAHSEREEQGLFPMVALHLGETDKTIETMELEHKKAETHLHDFLLEADKADATIDEVDAQSITTYAVQAYTTLTEHFAKEERVLFPLAENILSLGEKKELERLLKTL</sequence>
<dbReference type="Proteomes" id="UP000663505">
    <property type="component" value="Chromosome"/>
</dbReference>
<evidence type="ECO:0000313" key="3">
    <source>
        <dbReference type="Proteomes" id="UP000663505"/>
    </source>
</evidence>
<keyword evidence="3" id="KW-1185">Reference proteome</keyword>
<evidence type="ECO:0000259" key="1">
    <source>
        <dbReference type="Pfam" id="PF01814"/>
    </source>
</evidence>
<proteinExistence type="predicted"/>
<reference evidence="2 3" key="1">
    <citation type="submission" date="2021-02" db="EMBL/GenBank/DDBJ databases">
        <title>Alicyclobacillus curvatus sp. nov. and Alicyclobacillus mengziensis sp. nov., two acidophilic bacteria isolated from acid mine drainage.</title>
        <authorList>
            <person name="Huang Y."/>
        </authorList>
    </citation>
    <scope>NUCLEOTIDE SEQUENCE [LARGE SCALE GENOMIC DNA]</scope>
    <source>
        <strain evidence="2 3">S30H14</strain>
    </source>
</reference>
<dbReference type="RefSeq" id="WP_206656010.1">
    <property type="nucleotide sequence ID" value="NZ_CP071182.1"/>
</dbReference>
<dbReference type="PANTHER" id="PTHR39966:SF1">
    <property type="entry name" value="HEMERYTHRIN-LIKE DOMAIN-CONTAINING PROTEIN"/>
    <property type="match status" value="1"/>
</dbReference>